<evidence type="ECO:0000256" key="4">
    <source>
        <dbReference type="ARBA" id="ARBA00022692"/>
    </source>
</evidence>
<sequence>MVFSFIVIPLLVAAFLPLVGKFSKKLLPDVLTNAALAFLVFNSILLVKPIFNQGVIVQNLNWLGERVNLQVALDGFNLFMLFTISLVSLCISLFSIDYLEHYGHKSTFYALFLVMIAGMNGLVLVPDLFSVYLFLEVAAVASYALVAFGLGYDELEASFKYLMLSVVASAFALLSITVIFGMTGSLNFQAVAQGLQDLQARLVLGVCVAFFIMGFGLKAALVPFHAWLPDAHPSAPAPISAMLSGLLIKVSGIYALFRIIYSVIGLTPALSQLLMALGTISMVVAALLALGQKDIKRMLAYSSISQVGYIVLGLALGTPLGIAGALFHLFNHAVAKGLLFLNSGSIQHITGTRNLEELGGLGKMVPVTAGTNLVGALSIAGVPPLAGFWSKLIIIMALIQAKEFGYALVAILASILTLWYYLLIQRKAFFGRVAEKWSQVREAPFWMSAANVVLALVCILVGIFFTPIFKTWISPAAEALARGIQQVLMWGL</sequence>
<feature type="transmembrane region" description="Helical" evidence="8">
    <location>
        <begin position="273"/>
        <end position="290"/>
    </location>
</feature>
<dbReference type="GO" id="GO:0008137">
    <property type="term" value="F:NADH dehydrogenase (ubiquinone) activity"/>
    <property type="evidence" value="ECO:0007669"/>
    <property type="project" value="InterPro"/>
</dbReference>
<dbReference type="InterPro" id="IPR003918">
    <property type="entry name" value="NADH_UbQ_OxRdtase"/>
</dbReference>
<keyword evidence="4 7" id="KW-0812">Transmembrane</keyword>
<evidence type="ECO:0000256" key="2">
    <source>
        <dbReference type="ARBA" id="ARBA00005346"/>
    </source>
</evidence>
<organism evidence="11 12">
    <name type="scientific">Candidatus Saccharicenans subterraneus</name>
    <dbReference type="NCBI Taxonomy" id="2508984"/>
    <lineage>
        <taxon>Bacteria</taxon>
        <taxon>Candidatus Aminicenantota</taxon>
        <taxon>Candidatus Aminicenantia</taxon>
        <taxon>Candidatus Aminicenantales</taxon>
        <taxon>Candidatus Saccharicenantaceae</taxon>
        <taxon>Candidatus Saccharicenans</taxon>
    </lineage>
</organism>
<dbReference type="EMBL" id="QUAH01000001">
    <property type="protein sequence ID" value="RFT16848.1"/>
    <property type="molecule type" value="Genomic_DNA"/>
</dbReference>
<name>A0A3E2BQ48_9BACT</name>
<evidence type="ECO:0000259" key="9">
    <source>
        <dbReference type="Pfam" id="PF00361"/>
    </source>
</evidence>
<evidence type="ECO:0000256" key="5">
    <source>
        <dbReference type="ARBA" id="ARBA00022989"/>
    </source>
</evidence>
<feature type="transmembrane region" description="Helical" evidence="8">
    <location>
        <begin position="132"/>
        <end position="152"/>
    </location>
</feature>
<dbReference type="GO" id="GO:0005886">
    <property type="term" value="C:plasma membrane"/>
    <property type="evidence" value="ECO:0007669"/>
    <property type="project" value="UniProtKB-SubCell"/>
</dbReference>
<dbReference type="AlphaFoldDB" id="A0A3E2BQ48"/>
<dbReference type="PRINTS" id="PR01437">
    <property type="entry name" value="NUOXDRDTASE4"/>
</dbReference>
<evidence type="ECO:0000313" key="12">
    <source>
        <dbReference type="Proteomes" id="UP000257323"/>
    </source>
</evidence>
<feature type="transmembrane region" description="Helical" evidence="8">
    <location>
        <begin position="202"/>
        <end position="227"/>
    </location>
</feature>
<evidence type="ECO:0000256" key="8">
    <source>
        <dbReference type="SAM" id="Phobius"/>
    </source>
</evidence>
<keyword evidence="3" id="KW-1003">Cell membrane</keyword>
<dbReference type="Proteomes" id="UP000257323">
    <property type="component" value="Unassembled WGS sequence"/>
</dbReference>
<feature type="transmembrane region" description="Helical" evidence="8">
    <location>
        <begin position="158"/>
        <end position="181"/>
    </location>
</feature>
<protein>
    <submittedName>
        <fullName evidence="11">Multisubunit Na+/H+ antiporter, MnhD subunit</fullName>
    </submittedName>
</protein>
<dbReference type="PANTHER" id="PTHR42703:SF1">
    <property type="entry name" value="NA(+)_H(+) ANTIPORTER SUBUNIT D1"/>
    <property type="match status" value="1"/>
</dbReference>
<evidence type="ECO:0000256" key="3">
    <source>
        <dbReference type="ARBA" id="ARBA00022475"/>
    </source>
</evidence>
<comment type="caution">
    <text evidence="11">The sequence shown here is derived from an EMBL/GenBank/DDBJ whole genome shotgun (WGS) entry which is preliminary data.</text>
</comment>
<evidence type="ECO:0000256" key="6">
    <source>
        <dbReference type="ARBA" id="ARBA00023136"/>
    </source>
</evidence>
<feature type="transmembrane region" description="Helical" evidence="8">
    <location>
        <begin position="445"/>
        <end position="465"/>
    </location>
</feature>
<keyword evidence="6 8" id="KW-0472">Membrane</keyword>
<comment type="subcellular location">
    <subcellularLocation>
        <location evidence="1">Cell membrane</location>
        <topology evidence="1">Multi-pass membrane protein</topology>
    </subcellularLocation>
    <subcellularLocation>
        <location evidence="7">Membrane</location>
        <topology evidence="7">Multi-pass membrane protein</topology>
    </subcellularLocation>
</comment>
<evidence type="ECO:0000259" key="10">
    <source>
        <dbReference type="Pfam" id="PF00662"/>
    </source>
</evidence>
<dbReference type="InterPro" id="IPR001750">
    <property type="entry name" value="ND/Mrp_TM"/>
</dbReference>
<feature type="transmembrane region" description="Helical" evidence="8">
    <location>
        <begin position="404"/>
        <end position="424"/>
    </location>
</feature>
<dbReference type="Pfam" id="PF00361">
    <property type="entry name" value="Proton_antipo_M"/>
    <property type="match status" value="1"/>
</dbReference>
<evidence type="ECO:0000313" key="11">
    <source>
        <dbReference type="EMBL" id="RFT16848.1"/>
    </source>
</evidence>
<evidence type="ECO:0000256" key="1">
    <source>
        <dbReference type="ARBA" id="ARBA00004651"/>
    </source>
</evidence>
<feature type="transmembrane region" description="Helical" evidence="8">
    <location>
        <begin position="71"/>
        <end position="96"/>
    </location>
</feature>
<dbReference type="InterPro" id="IPR050586">
    <property type="entry name" value="CPA3_Na-H_Antiporter_D"/>
</dbReference>
<feature type="transmembrane region" description="Helical" evidence="8">
    <location>
        <begin position="108"/>
        <end position="125"/>
    </location>
</feature>
<feature type="domain" description="NADH:quinone oxidoreductase/Mrp antiporter transmembrane" evidence="9">
    <location>
        <begin position="127"/>
        <end position="417"/>
    </location>
</feature>
<comment type="similarity">
    <text evidence="2">Belongs to the CPA3 antiporters (TC 2.A.63) subunit D family.</text>
</comment>
<accession>A0A3E2BQ48</accession>
<dbReference type="GO" id="GO:0042773">
    <property type="term" value="P:ATP synthesis coupled electron transport"/>
    <property type="evidence" value="ECO:0007669"/>
    <property type="project" value="InterPro"/>
</dbReference>
<feature type="domain" description="NADH-Ubiquinone oxidoreductase (complex I) chain 5 N-terminal" evidence="10">
    <location>
        <begin position="66"/>
        <end position="109"/>
    </location>
</feature>
<feature type="transmembrane region" description="Helical" evidence="8">
    <location>
        <begin position="373"/>
        <end position="398"/>
    </location>
</feature>
<feature type="transmembrane region" description="Helical" evidence="8">
    <location>
        <begin position="310"/>
        <end position="330"/>
    </location>
</feature>
<feature type="transmembrane region" description="Helical" evidence="8">
    <location>
        <begin position="239"/>
        <end position="261"/>
    </location>
</feature>
<dbReference type="PANTHER" id="PTHR42703">
    <property type="entry name" value="NADH DEHYDROGENASE"/>
    <property type="match status" value="1"/>
</dbReference>
<keyword evidence="5 8" id="KW-1133">Transmembrane helix</keyword>
<proteinExistence type="inferred from homology"/>
<dbReference type="InterPro" id="IPR001516">
    <property type="entry name" value="Proton_antipo_N"/>
</dbReference>
<dbReference type="Pfam" id="PF00662">
    <property type="entry name" value="Proton_antipo_N"/>
    <property type="match status" value="1"/>
</dbReference>
<reference evidence="11 12" key="1">
    <citation type="submission" date="2018-08" db="EMBL/GenBank/DDBJ databases">
        <title>Genome analysis of the thermophilic bacterium of the candidate phylum Aminicenantes from deep subsurface aquifer revealed its physiology and ecological role.</title>
        <authorList>
            <person name="Kadnikov V.V."/>
            <person name="Mardanov A.V."/>
            <person name="Beletsky A.V."/>
            <person name="Karnachuk O.V."/>
            <person name="Ravin N.V."/>
        </authorList>
    </citation>
    <scope>NUCLEOTIDE SEQUENCE [LARGE SCALE GENOMIC DNA]</scope>
    <source>
        <strain evidence="11">BY38</strain>
    </source>
</reference>
<gene>
    <name evidence="11" type="ORF">OP8BY_0790</name>
</gene>
<feature type="transmembrane region" description="Helical" evidence="8">
    <location>
        <begin position="30"/>
        <end position="51"/>
    </location>
</feature>
<evidence type="ECO:0000256" key="7">
    <source>
        <dbReference type="RuleBase" id="RU000320"/>
    </source>
</evidence>